<dbReference type="EMBL" id="JAGPYM010000008">
    <property type="protein sequence ID" value="KAH6891368.1"/>
    <property type="molecule type" value="Genomic_DNA"/>
</dbReference>
<evidence type="ECO:0000313" key="4">
    <source>
        <dbReference type="Proteomes" id="UP000777438"/>
    </source>
</evidence>
<reference evidence="3 4" key="1">
    <citation type="journal article" date="2021" name="Nat. Commun.">
        <title>Genetic determinants of endophytism in the Arabidopsis root mycobiome.</title>
        <authorList>
            <person name="Mesny F."/>
            <person name="Miyauchi S."/>
            <person name="Thiergart T."/>
            <person name="Pickel B."/>
            <person name="Atanasova L."/>
            <person name="Karlsson M."/>
            <person name="Huettel B."/>
            <person name="Barry K.W."/>
            <person name="Haridas S."/>
            <person name="Chen C."/>
            <person name="Bauer D."/>
            <person name="Andreopoulos W."/>
            <person name="Pangilinan J."/>
            <person name="LaButti K."/>
            <person name="Riley R."/>
            <person name="Lipzen A."/>
            <person name="Clum A."/>
            <person name="Drula E."/>
            <person name="Henrissat B."/>
            <person name="Kohler A."/>
            <person name="Grigoriev I.V."/>
            <person name="Martin F.M."/>
            <person name="Hacquard S."/>
        </authorList>
    </citation>
    <scope>NUCLEOTIDE SEQUENCE [LARGE SCALE GENOMIC DNA]</scope>
    <source>
        <strain evidence="3 4">MPI-CAGE-CH-0241</strain>
    </source>
</reference>
<keyword evidence="2" id="KW-0472">Membrane</keyword>
<evidence type="ECO:0000256" key="1">
    <source>
        <dbReference type="SAM" id="MobiDB-lite"/>
    </source>
</evidence>
<keyword evidence="2" id="KW-0812">Transmembrane</keyword>
<evidence type="ECO:0000256" key="2">
    <source>
        <dbReference type="SAM" id="Phobius"/>
    </source>
</evidence>
<keyword evidence="4" id="KW-1185">Reference proteome</keyword>
<accession>A0A9P9AN75</accession>
<protein>
    <submittedName>
        <fullName evidence="3">Uncharacterized protein</fullName>
    </submittedName>
</protein>
<dbReference type="AlphaFoldDB" id="A0A9P9AN75"/>
<keyword evidence="2" id="KW-1133">Transmembrane helix</keyword>
<feature type="region of interest" description="Disordered" evidence="1">
    <location>
        <begin position="75"/>
        <end position="141"/>
    </location>
</feature>
<proteinExistence type="predicted"/>
<name>A0A9P9AN75_9HYPO</name>
<feature type="compositionally biased region" description="Basic and acidic residues" evidence="1">
    <location>
        <begin position="103"/>
        <end position="112"/>
    </location>
</feature>
<sequence>MSSTFGTPDTEDGGDGFSGRTVAWVLIPLVVIILIGLAATVVQIRRRRLRRQGVTWPGAPGNMQSTGGRILVVRRGGRNGTRSETARMEEGLNELGEAPPPYEGKKEGRQEDGTELQYIESNDPSPAYPSPAVTTQTPRHV</sequence>
<evidence type="ECO:0000313" key="3">
    <source>
        <dbReference type="EMBL" id="KAH6891368.1"/>
    </source>
</evidence>
<comment type="caution">
    <text evidence="3">The sequence shown here is derived from an EMBL/GenBank/DDBJ whole genome shotgun (WGS) entry which is preliminary data.</text>
</comment>
<dbReference type="OrthoDB" id="4775599at2759"/>
<gene>
    <name evidence="3" type="ORF">B0T10DRAFT_485084</name>
</gene>
<organism evidence="3 4">
    <name type="scientific">Thelonectria olida</name>
    <dbReference type="NCBI Taxonomy" id="1576542"/>
    <lineage>
        <taxon>Eukaryota</taxon>
        <taxon>Fungi</taxon>
        <taxon>Dikarya</taxon>
        <taxon>Ascomycota</taxon>
        <taxon>Pezizomycotina</taxon>
        <taxon>Sordariomycetes</taxon>
        <taxon>Hypocreomycetidae</taxon>
        <taxon>Hypocreales</taxon>
        <taxon>Nectriaceae</taxon>
        <taxon>Thelonectria</taxon>
    </lineage>
</organism>
<dbReference type="Proteomes" id="UP000777438">
    <property type="component" value="Unassembled WGS sequence"/>
</dbReference>
<feature type="transmembrane region" description="Helical" evidence="2">
    <location>
        <begin position="22"/>
        <end position="42"/>
    </location>
</feature>
<feature type="compositionally biased region" description="Polar residues" evidence="1">
    <location>
        <begin position="132"/>
        <end position="141"/>
    </location>
</feature>